<reference evidence="1" key="1">
    <citation type="submission" date="2014-09" db="EMBL/GenBank/DDBJ databases">
        <authorList>
            <person name="Magalhaes I.L.F."/>
            <person name="Oliveira U."/>
            <person name="Santos F.R."/>
            <person name="Vidigal T.H.D.A."/>
            <person name="Brescovit A.D."/>
            <person name="Santos A.J."/>
        </authorList>
    </citation>
    <scope>NUCLEOTIDE SEQUENCE</scope>
    <source>
        <tissue evidence="1">Shoot tissue taken approximately 20 cm above the soil surface</tissue>
    </source>
</reference>
<dbReference type="EMBL" id="GBRH01229034">
    <property type="protein sequence ID" value="JAD68861.1"/>
    <property type="molecule type" value="Transcribed_RNA"/>
</dbReference>
<protein>
    <submittedName>
        <fullName evidence="1">Uncharacterized protein</fullName>
    </submittedName>
</protein>
<organism evidence="1">
    <name type="scientific">Arundo donax</name>
    <name type="common">Giant reed</name>
    <name type="synonym">Donax arundinaceus</name>
    <dbReference type="NCBI Taxonomy" id="35708"/>
    <lineage>
        <taxon>Eukaryota</taxon>
        <taxon>Viridiplantae</taxon>
        <taxon>Streptophyta</taxon>
        <taxon>Embryophyta</taxon>
        <taxon>Tracheophyta</taxon>
        <taxon>Spermatophyta</taxon>
        <taxon>Magnoliopsida</taxon>
        <taxon>Liliopsida</taxon>
        <taxon>Poales</taxon>
        <taxon>Poaceae</taxon>
        <taxon>PACMAD clade</taxon>
        <taxon>Arundinoideae</taxon>
        <taxon>Arundineae</taxon>
        <taxon>Arundo</taxon>
    </lineage>
</organism>
<evidence type="ECO:0000313" key="1">
    <source>
        <dbReference type="EMBL" id="JAD68861.1"/>
    </source>
</evidence>
<reference evidence="1" key="2">
    <citation type="journal article" date="2015" name="Data Brief">
        <title>Shoot transcriptome of the giant reed, Arundo donax.</title>
        <authorList>
            <person name="Barrero R.A."/>
            <person name="Guerrero F.D."/>
            <person name="Moolhuijzen P."/>
            <person name="Goolsby J.A."/>
            <person name="Tidwell J."/>
            <person name="Bellgard S.E."/>
            <person name="Bellgard M.I."/>
        </authorList>
    </citation>
    <scope>NUCLEOTIDE SEQUENCE</scope>
    <source>
        <tissue evidence="1">Shoot tissue taken approximately 20 cm above the soil surface</tissue>
    </source>
</reference>
<proteinExistence type="predicted"/>
<sequence length="42" mass="4633">MTAQTLKNPTTVFQYKSKVFLSFISQCAGNKSPGILPCKLQL</sequence>
<dbReference type="AlphaFoldDB" id="A0A0A9BZW0"/>
<name>A0A0A9BZW0_ARUDO</name>
<accession>A0A0A9BZW0</accession>